<feature type="compositionally biased region" description="Low complexity" evidence="2">
    <location>
        <begin position="392"/>
        <end position="407"/>
    </location>
</feature>
<protein>
    <recommendedName>
        <fullName evidence="3">RRM domain-containing protein</fullName>
    </recommendedName>
</protein>
<dbReference type="SUPFAM" id="SSF54928">
    <property type="entry name" value="RNA-binding domain, RBD"/>
    <property type="match status" value="1"/>
</dbReference>
<feature type="compositionally biased region" description="Basic and acidic residues" evidence="2">
    <location>
        <begin position="308"/>
        <end position="327"/>
    </location>
</feature>
<dbReference type="GeneID" id="30966792"/>
<feature type="compositionally biased region" description="Basic and acidic residues" evidence="2">
    <location>
        <begin position="461"/>
        <end position="470"/>
    </location>
</feature>
<dbReference type="Pfam" id="PF00076">
    <property type="entry name" value="RRM_1"/>
    <property type="match status" value="1"/>
</dbReference>
<accession>A0A1D2VJ59</accession>
<keyword evidence="5" id="KW-1185">Reference proteome</keyword>
<dbReference type="Proteomes" id="UP000095038">
    <property type="component" value="Unassembled WGS sequence"/>
</dbReference>
<feature type="compositionally biased region" description="Basic and acidic residues" evidence="2">
    <location>
        <begin position="283"/>
        <end position="300"/>
    </location>
</feature>
<dbReference type="InterPro" id="IPR000504">
    <property type="entry name" value="RRM_dom"/>
</dbReference>
<dbReference type="SMART" id="SM00360">
    <property type="entry name" value="RRM"/>
    <property type="match status" value="1"/>
</dbReference>
<evidence type="ECO:0000313" key="4">
    <source>
        <dbReference type="EMBL" id="ODV61672.1"/>
    </source>
</evidence>
<evidence type="ECO:0000256" key="2">
    <source>
        <dbReference type="SAM" id="MobiDB-lite"/>
    </source>
</evidence>
<name>A0A1D2VJ59_9ASCO</name>
<dbReference type="AlphaFoldDB" id="A0A1D2VJ59"/>
<dbReference type="STRING" id="1344418.A0A1D2VJ59"/>
<keyword evidence="1" id="KW-0694">RNA-binding</keyword>
<proteinExistence type="predicted"/>
<sequence>MAPKKQQKMDLQSFLADKTFGDSWADEEIDLGSISVPTLNKSHLPSSNLSSYGQGRSDSFGSKPLREEFPVPDHPPFKAIINNLPWDGDEKSLEDWLVERLGSDEAIESVAIPRDSMERSRLKGFAFVTFTLRDDLVEILKYSGDELNGRKVYVNVAGPSKNQGYSQSSTPVDIDWSAVRSGPLPTISNNNVNDRYQRSSRRNFDEDKRDFDWNSARGERAELPTRDREDRQNSRGPSNRPSRPEEKEFDWSSARLERAELPQQPPRNRENRQNSRTSTSRPPAEEKEFDWGSARSEKAELPPLNVTKSRDYDNEHKEKAPFKKADDLDWNSALNNKTELSRSVSTSPSKHFTKLHNDKENDAEGQNNTDEKRAAPKELDWSTVRNNKHSFQRNFSRSNSNTRQNSNYKRKFANSPNSNSFDNLDWSQRGQVPPRQTSRKSSYVHVNPYSNSNNNSNSKNNKKDDHDDTQTAKPKKPIYSVLSTDDMDDDVNENPSVFSKPKDQLTKLEKAAAALTVSEDDASGWKTVTKSKK</sequence>
<reference evidence="5" key="1">
    <citation type="submission" date="2016-05" db="EMBL/GenBank/DDBJ databases">
        <title>Comparative genomics of biotechnologically important yeasts.</title>
        <authorList>
            <consortium name="DOE Joint Genome Institute"/>
            <person name="Riley R."/>
            <person name="Haridas S."/>
            <person name="Wolfe K.H."/>
            <person name="Lopes M.R."/>
            <person name="Hittinger C.T."/>
            <person name="Goker M."/>
            <person name="Salamov A."/>
            <person name="Wisecaver J."/>
            <person name="Long T.M."/>
            <person name="Aerts A.L."/>
            <person name="Barry K."/>
            <person name="Choi C."/>
            <person name="Clum A."/>
            <person name="Coughlan A.Y."/>
            <person name="Deshpande S."/>
            <person name="Douglass A.P."/>
            <person name="Hanson S.J."/>
            <person name="Klenk H.-P."/>
            <person name="Labutti K."/>
            <person name="Lapidus A."/>
            <person name="Lindquist E."/>
            <person name="Lipzen A."/>
            <person name="Meier-Kolthoff J.P."/>
            <person name="Ohm R.A."/>
            <person name="Otillar R.P."/>
            <person name="Pangilinan J."/>
            <person name="Peng Y."/>
            <person name="Rokas A."/>
            <person name="Rosa C.A."/>
            <person name="Scheuner C."/>
            <person name="Sibirny A.A."/>
            <person name="Slot J.C."/>
            <person name="Stielow J.B."/>
            <person name="Sun H."/>
            <person name="Kurtzman C.P."/>
            <person name="Blackwell M."/>
            <person name="Grigoriev I.V."/>
            <person name="Jeffries T.W."/>
        </authorList>
    </citation>
    <scope>NUCLEOTIDE SEQUENCE [LARGE SCALE GENOMIC DNA]</scope>
    <source>
        <strain evidence="5">DSM 1968</strain>
    </source>
</reference>
<feature type="compositionally biased region" description="Low complexity" evidence="2">
    <location>
        <begin position="450"/>
        <end position="459"/>
    </location>
</feature>
<feature type="compositionally biased region" description="Basic and acidic residues" evidence="2">
    <location>
        <begin position="242"/>
        <end position="260"/>
    </location>
</feature>
<feature type="compositionally biased region" description="Polar residues" evidence="2">
    <location>
        <begin position="414"/>
        <end position="441"/>
    </location>
</feature>
<dbReference type="PROSITE" id="PS50102">
    <property type="entry name" value="RRM"/>
    <property type="match status" value="1"/>
</dbReference>
<evidence type="ECO:0000259" key="3">
    <source>
        <dbReference type="PROSITE" id="PS50102"/>
    </source>
</evidence>
<dbReference type="Gene3D" id="3.30.70.330">
    <property type="match status" value="1"/>
</dbReference>
<feature type="compositionally biased region" description="Polar residues" evidence="2">
    <location>
        <begin position="37"/>
        <end position="60"/>
    </location>
</feature>
<evidence type="ECO:0000256" key="1">
    <source>
        <dbReference type="PROSITE-ProRule" id="PRU00176"/>
    </source>
</evidence>
<dbReference type="OrthoDB" id="48651at2759"/>
<dbReference type="GO" id="GO:0003723">
    <property type="term" value="F:RNA binding"/>
    <property type="evidence" value="ECO:0007669"/>
    <property type="project" value="UniProtKB-UniRule"/>
</dbReference>
<gene>
    <name evidence="4" type="ORF">ASCRUDRAFT_75651</name>
</gene>
<dbReference type="EMBL" id="KV454479">
    <property type="protein sequence ID" value="ODV61672.1"/>
    <property type="molecule type" value="Genomic_DNA"/>
</dbReference>
<feature type="compositionally biased region" description="Basic and acidic residues" evidence="2">
    <location>
        <begin position="369"/>
        <end position="380"/>
    </location>
</feature>
<dbReference type="InParanoid" id="A0A1D2VJ59"/>
<evidence type="ECO:0000313" key="5">
    <source>
        <dbReference type="Proteomes" id="UP000095038"/>
    </source>
</evidence>
<organism evidence="4 5">
    <name type="scientific">Ascoidea rubescens DSM 1968</name>
    <dbReference type="NCBI Taxonomy" id="1344418"/>
    <lineage>
        <taxon>Eukaryota</taxon>
        <taxon>Fungi</taxon>
        <taxon>Dikarya</taxon>
        <taxon>Ascomycota</taxon>
        <taxon>Saccharomycotina</taxon>
        <taxon>Saccharomycetes</taxon>
        <taxon>Ascoideaceae</taxon>
        <taxon>Ascoidea</taxon>
    </lineage>
</organism>
<dbReference type="RefSeq" id="XP_020047979.1">
    <property type="nucleotide sequence ID" value="XM_020193156.1"/>
</dbReference>
<feature type="region of interest" description="Disordered" evidence="2">
    <location>
        <begin position="37"/>
        <end position="68"/>
    </location>
</feature>
<dbReference type="InterPro" id="IPR035979">
    <property type="entry name" value="RBD_domain_sf"/>
</dbReference>
<feature type="compositionally biased region" description="Polar residues" evidence="2">
    <location>
        <begin position="332"/>
        <end position="350"/>
    </location>
</feature>
<feature type="region of interest" description="Disordered" evidence="2">
    <location>
        <begin position="181"/>
        <end position="203"/>
    </location>
</feature>
<feature type="region of interest" description="Disordered" evidence="2">
    <location>
        <begin position="215"/>
        <end position="503"/>
    </location>
</feature>
<feature type="compositionally biased region" description="Basic and acidic residues" evidence="2">
    <location>
        <begin position="215"/>
        <end position="233"/>
    </location>
</feature>
<feature type="domain" description="RRM" evidence="3">
    <location>
        <begin position="77"/>
        <end position="159"/>
    </location>
</feature>
<dbReference type="InterPro" id="IPR012677">
    <property type="entry name" value="Nucleotide-bd_a/b_plait_sf"/>
</dbReference>